<dbReference type="CDD" id="cd12148">
    <property type="entry name" value="fungal_TF_MHR"/>
    <property type="match status" value="1"/>
</dbReference>
<comment type="caution">
    <text evidence="6">The sequence shown here is derived from an EMBL/GenBank/DDBJ whole genome shotgun (WGS) entry which is preliminary data.</text>
</comment>
<dbReference type="GO" id="GO:0005634">
    <property type="term" value="C:nucleus"/>
    <property type="evidence" value="ECO:0007669"/>
    <property type="project" value="TreeGrafter"/>
</dbReference>
<dbReference type="GO" id="GO:0000981">
    <property type="term" value="F:DNA-binding transcription factor activity, RNA polymerase II-specific"/>
    <property type="evidence" value="ECO:0007669"/>
    <property type="project" value="InterPro"/>
</dbReference>
<evidence type="ECO:0000313" key="7">
    <source>
        <dbReference type="Proteomes" id="UP000186955"/>
    </source>
</evidence>
<accession>A0A1Q5TCP2</accession>
<dbReference type="PANTHER" id="PTHR37534:SF24">
    <property type="entry name" value="MISCELLANEOUS ZN(II)2CYS6 TRANSCRIPTION FACTOR (EUROFUNG)-RELATED"/>
    <property type="match status" value="1"/>
</dbReference>
<feature type="region of interest" description="Disordered" evidence="5">
    <location>
        <begin position="96"/>
        <end position="140"/>
    </location>
</feature>
<name>A0A1Q5TCP2_9EURO</name>
<evidence type="ECO:0000256" key="5">
    <source>
        <dbReference type="SAM" id="MobiDB-lite"/>
    </source>
</evidence>
<dbReference type="GO" id="GO:0045944">
    <property type="term" value="P:positive regulation of transcription by RNA polymerase II"/>
    <property type="evidence" value="ECO:0007669"/>
    <property type="project" value="TreeGrafter"/>
</dbReference>
<keyword evidence="2" id="KW-0238">DNA-binding</keyword>
<organism evidence="6 7">
    <name type="scientific">Penicillium subrubescens</name>
    <dbReference type="NCBI Taxonomy" id="1316194"/>
    <lineage>
        <taxon>Eukaryota</taxon>
        <taxon>Fungi</taxon>
        <taxon>Dikarya</taxon>
        <taxon>Ascomycota</taxon>
        <taxon>Pezizomycotina</taxon>
        <taxon>Eurotiomycetes</taxon>
        <taxon>Eurotiomycetidae</taxon>
        <taxon>Eurotiales</taxon>
        <taxon>Aspergillaceae</taxon>
        <taxon>Penicillium</taxon>
    </lineage>
</organism>
<keyword evidence="4" id="KW-0539">Nucleus</keyword>
<dbReference type="CDD" id="cd00067">
    <property type="entry name" value="GAL4"/>
    <property type="match status" value="1"/>
</dbReference>
<sequence length="607" mass="67925">MDKDMLISDVTSSEESAEEAHSDTQRIYNSGTVDEAYNCDEGKPRCRNCIDRNFECQYGPQLTFLTKNAQTVQPSAAGGLSANYEVIRFVNEDPENARDEIDDGEDEGSPQAEEPQRSHSHSHSRSHQEASDPKMGRQSEPEILSELPIWSADEPSNPIPQPSIAMFSDKDESAVAGLLALGTSTTDTIGPEISLSEFTISPPARERSLAQVMAPINFTEYPVAFSPGQHQLPQHTAVSPEMTPTETLELLRHYRYEVAPWLDICDLGQIFGIQGLQLAMVSPPVRDTVLALSKASIDLLRPHPSHSRTEKDILSPITPDEKLDITTVAFLRALDKTKQCITDMPLAWSLHRESDTEILEPLSAYTIGRDLNSAIYWLYLRLDLGAALAADTSLRVPIPPSSPYFADGDLGGDPFGLVFSYAHRPLWLCARAVEFMHNEDPSPHLPPLPAWMQVVEELEQWYRERPQGFQPMLEIETDNQAADPGESFPVVLFANGAGVLSNQLYHTAMLLLLRSRPRTAHIADIRSATMSPLWHAQRICSIALNNERRECWDPCLLASFLTAARRMTHESQQQEILRGFERIRKITGWDARALLRDLQVEWGWPEA</sequence>
<keyword evidence="7" id="KW-1185">Reference proteome</keyword>
<feature type="region of interest" description="Disordered" evidence="5">
    <location>
        <begin position="1"/>
        <end position="31"/>
    </location>
</feature>
<keyword evidence="3" id="KW-0804">Transcription</keyword>
<dbReference type="InterPro" id="IPR001138">
    <property type="entry name" value="Zn2Cys6_DnaBD"/>
</dbReference>
<keyword evidence="1" id="KW-0805">Transcription regulation</keyword>
<dbReference type="STRING" id="1316194.A0A1Q5TCP2"/>
<dbReference type="GO" id="GO:0000976">
    <property type="term" value="F:transcription cis-regulatory region binding"/>
    <property type="evidence" value="ECO:0007669"/>
    <property type="project" value="TreeGrafter"/>
</dbReference>
<feature type="compositionally biased region" description="Basic and acidic residues" evidence="5">
    <location>
        <begin position="126"/>
        <end position="140"/>
    </location>
</feature>
<evidence type="ECO:0000256" key="4">
    <source>
        <dbReference type="ARBA" id="ARBA00023242"/>
    </source>
</evidence>
<dbReference type="GO" id="GO:0008270">
    <property type="term" value="F:zinc ion binding"/>
    <property type="evidence" value="ECO:0007669"/>
    <property type="project" value="InterPro"/>
</dbReference>
<proteinExistence type="predicted"/>
<dbReference type="SUPFAM" id="SSF57701">
    <property type="entry name" value="Zn2/Cys6 DNA-binding domain"/>
    <property type="match status" value="1"/>
</dbReference>
<evidence type="ECO:0008006" key="8">
    <source>
        <dbReference type="Google" id="ProtNLM"/>
    </source>
</evidence>
<reference evidence="6 7" key="1">
    <citation type="submission" date="2016-10" db="EMBL/GenBank/DDBJ databases">
        <title>Genome sequence of the ascomycete fungus Penicillium subrubescens.</title>
        <authorList>
            <person name="De Vries R.P."/>
            <person name="Peng M."/>
            <person name="Dilokpimol A."/>
            <person name="Hilden K."/>
            <person name="Makela M.R."/>
            <person name="Grigoriev I."/>
            <person name="Riley R."/>
            <person name="Granchi Z."/>
        </authorList>
    </citation>
    <scope>NUCLEOTIDE SEQUENCE [LARGE SCALE GENOMIC DNA]</scope>
    <source>
        <strain evidence="6 7">CBS 132785</strain>
    </source>
</reference>
<evidence type="ECO:0000256" key="3">
    <source>
        <dbReference type="ARBA" id="ARBA00023163"/>
    </source>
</evidence>
<gene>
    <name evidence="6" type="ORF">PENSUB_9584</name>
</gene>
<dbReference type="InterPro" id="IPR036864">
    <property type="entry name" value="Zn2-C6_fun-type_DNA-bd_sf"/>
</dbReference>
<dbReference type="Proteomes" id="UP000186955">
    <property type="component" value="Unassembled WGS sequence"/>
</dbReference>
<dbReference type="AlphaFoldDB" id="A0A1Q5TCP2"/>
<dbReference type="PANTHER" id="PTHR37534">
    <property type="entry name" value="TRANSCRIPTIONAL ACTIVATOR PROTEIN UGA3"/>
    <property type="match status" value="1"/>
</dbReference>
<dbReference type="EMBL" id="MNBE01000682">
    <property type="protein sequence ID" value="OKO98004.1"/>
    <property type="molecule type" value="Genomic_DNA"/>
</dbReference>
<evidence type="ECO:0000256" key="1">
    <source>
        <dbReference type="ARBA" id="ARBA00023015"/>
    </source>
</evidence>
<evidence type="ECO:0000256" key="2">
    <source>
        <dbReference type="ARBA" id="ARBA00023125"/>
    </source>
</evidence>
<evidence type="ECO:0000313" key="6">
    <source>
        <dbReference type="EMBL" id="OKO98004.1"/>
    </source>
</evidence>
<protein>
    <recommendedName>
        <fullName evidence="8">Zn(2)-C6 fungal-type domain-containing protein</fullName>
    </recommendedName>
</protein>